<dbReference type="Pfam" id="PF07690">
    <property type="entry name" value="MFS_1"/>
    <property type="match status" value="1"/>
</dbReference>
<dbReference type="STRING" id="42251.A0A2T7A7Y6"/>
<evidence type="ECO:0000256" key="3">
    <source>
        <dbReference type="ARBA" id="ARBA00022692"/>
    </source>
</evidence>
<keyword evidence="3 7" id="KW-0812">Transmembrane</keyword>
<feature type="transmembrane region" description="Helical" evidence="7">
    <location>
        <begin position="58"/>
        <end position="77"/>
    </location>
</feature>
<feature type="transmembrane region" description="Helical" evidence="7">
    <location>
        <begin position="89"/>
        <end position="113"/>
    </location>
</feature>
<feature type="transmembrane region" description="Helical" evidence="7">
    <location>
        <begin position="408"/>
        <end position="428"/>
    </location>
</feature>
<dbReference type="InterPro" id="IPR011701">
    <property type="entry name" value="MFS"/>
</dbReference>
<keyword evidence="2" id="KW-0813">Transport</keyword>
<dbReference type="Proteomes" id="UP000244722">
    <property type="component" value="Unassembled WGS sequence"/>
</dbReference>
<dbReference type="GO" id="GO:0016020">
    <property type="term" value="C:membrane"/>
    <property type="evidence" value="ECO:0007669"/>
    <property type="project" value="UniProtKB-SubCell"/>
</dbReference>
<feature type="transmembrane region" description="Helical" evidence="7">
    <location>
        <begin position="148"/>
        <end position="169"/>
    </location>
</feature>
<dbReference type="PROSITE" id="PS50850">
    <property type="entry name" value="MFS"/>
    <property type="match status" value="1"/>
</dbReference>
<feature type="transmembrane region" description="Helical" evidence="7">
    <location>
        <begin position="281"/>
        <end position="301"/>
    </location>
</feature>
<evidence type="ECO:0000313" key="9">
    <source>
        <dbReference type="EMBL" id="PUU83856.1"/>
    </source>
</evidence>
<evidence type="ECO:0000256" key="1">
    <source>
        <dbReference type="ARBA" id="ARBA00004141"/>
    </source>
</evidence>
<feature type="transmembrane region" description="Helical" evidence="7">
    <location>
        <begin position="346"/>
        <end position="362"/>
    </location>
</feature>
<keyword evidence="5 7" id="KW-0472">Membrane</keyword>
<evidence type="ECO:0000256" key="7">
    <source>
        <dbReference type="SAM" id="Phobius"/>
    </source>
</evidence>
<keyword evidence="10" id="KW-1185">Reference proteome</keyword>
<evidence type="ECO:0000256" key="5">
    <source>
        <dbReference type="ARBA" id="ARBA00023136"/>
    </source>
</evidence>
<dbReference type="EMBL" id="NESQ01000006">
    <property type="protein sequence ID" value="PUU83856.1"/>
    <property type="molecule type" value="Genomic_DNA"/>
</dbReference>
<proteinExistence type="predicted"/>
<comment type="subcellular location">
    <subcellularLocation>
        <location evidence="1">Membrane</location>
        <topology evidence="1">Multi-pass membrane protein</topology>
    </subcellularLocation>
</comment>
<dbReference type="PANTHER" id="PTHR42718:SF9">
    <property type="entry name" value="MAJOR FACILITATOR SUPERFAMILY MULTIDRUG TRANSPORTER MFSC"/>
    <property type="match status" value="1"/>
</dbReference>
<gene>
    <name evidence="9" type="ORF">B9Z19DRAFT_1071366</name>
</gene>
<dbReference type="SUPFAM" id="SSF103473">
    <property type="entry name" value="MFS general substrate transporter"/>
    <property type="match status" value="1"/>
</dbReference>
<dbReference type="GO" id="GO:0022857">
    <property type="term" value="F:transmembrane transporter activity"/>
    <property type="evidence" value="ECO:0007669"/>
    <property type="project" value="InterPro"/>
</dbReference>
<dbReference type="InterPro" id="IPR036259">
    <property type="entry name" value="MFS_trans_sf"/>
</dbReference>
<evidence type="ECO:0000313" key="10">
    <source>
        <dbReference type="Proteomes" id="UP000244722"/>
    </source>
</evidence>
<feature type="transmembrane region" description="Helical" evidence="7">
    <location>
        <begin position="321"/>
        <end position="339"/>
    </location>
</feature>
<name>A0A2T7A7Y6_TUBBO</name>
<sequence>MVNMDSPRLDQLRKTLRPLTFAVFAGSQILDIINVTGVTFALPSIAEKYGISETEASWVLSAYSLTFGSFLLIAGRLGDVIGHHRVYSVGLLVFAICSAICAGVDNVIAIYVVRAIQGIAAACTIPTSYALVATTFTGKSQQMAVSGLGACQAAGAVIGTLVGGAFTTTSIGYKGIFWLSFALSMVFAVLAFLLVPPTPTDLPRAKKLDYPGAVFITVGALLLVFGFTEAPTDWNQAKVIAPIVLGGAIIIFFIIWEEFIMEKFFTMEPLIPKIVWSYHNFPPIVAITGLTYATFFIILLNGSQFLIRVQGKSQMTAALEFLPVSIVALISMFALGAVYGKISPKWVIAVGEILGIVGILLFSRNEVNSNFWRYTFTGEFVMIIGMAGYFVNYLNVAMSSAPNNMQGLIAGILQTVAQLGTALGFAIASSLIRGETREELKDAYRNSFYTSMAFGAASFVVAVVFIKSSMVPLKGAESQEAVVEKEGSVSNENVAGDGESAMVGTAVGSRAPSSLEKSEV</sequence>
<feature type="domain" description="Major facilitator superfamily (MFS) profile" evidence="8">
    <location>
        <begin position="20"/>
        <end position="470"/>
    </location>
</feature>
<dbReference type="InterPro" id="IPR020846">
    <property type="entry name" value="MFS_dom"/>
</dbReference>
<dbReference type="Gene3D" id="1.20.1720.10">
    <property type="entry name" value="Multidrug resistance protein D"/>
    <property type="match status" value="1"/>
</dbReference>
<feature type="transmembrane region" description="Helical" evidence="7">
    <location>
        <begin position="208"/>
        <end position="227"/>
    </location>
</feature>
<keyword evidence="4 7" id="KW-1133">Transmembrane helix</keyword>
<organism evidence="9 10">
    <name type="scientific">Tuber borchii</name>
    <name type="common">White truffle</name>
    <dbReference type="NCBI Taxonomy" id="42251"/>
    <lineage>
        <taxon>Eukaryota</taxon>
        <taxon>Fungi</taxon>
        <taxon>Dikarya</taxon>
        <taxon>Ascomycota</taxon>
        <taxon>Pezizomycotina</taxon>
        <taxon>Pezizomycetes</taxon>
        <taxon>Pezizales</taxon>
        <taxon>Tuberaceae</taxon>
        <taxon>Tuber</taxon>
    </lineage>
</organism>
<dbReference type="AlphaFoldDB" id="A0A2T7A7Y6"/>
<protein>
    <submittedName>
        <fullName evidence="9">Major facilitator superfamily domain-containing protein</fullName>
    </submittedName>
</protein>
<dbReference type="Gene3D" id="1.20.1250.20">
    <property type="entry name" value="MFS general substrate transporter like domains"/>
    <property type="match status" value="1"/>
</dbReference>
<accession>A0A2T7A7Y6</accession>
<dbReference type="PANTHER" id="PTHR42718">
    <property type="entry name" value="MAJOR FACILITATOR SUPERFAMILY MULTIDRUG TRANSPORTER MFSC"/>
    <property type="match status" value="1"/>
</dbReference>
<evidence type="ECO:0000256" key="4">
    <source>
        <dbReference type="ARBA" id="ARBA00022989"/>
    </source>
</evidence>
<feature type="transmembrane region" description="Helical" evidence="7">
    <location>
        <begin position="21"/>
        <end position="46"/>
    </location>
</feature>
<feature type="transmembrane region" description="Helical" evidence="7">
    <location>
        <begin position="175"/>
        <end position="196"/>
    </location>
</feature>
<evidence type="ECO:0000256" key="6">
    <source>
        <dbReference type="SAM" id="MobiDB-lite"/>
    </source>
</evidence>
<feature type="region of interest" description="Disordered" evidence="6">
    <location>
        <begin position="482"/>
        <end position="520"/>
    </location>
</feature>
<comment type="caution">
    <text evidence="9">The sequence shown here is derived from an EMBL/GenBank/DDBJ whole genome shotgun (WGS) entry which is preliminary data.</text>
</comment>
<feature type="transmembrane region" description="Helical" evidence="7">
    <location>
        <begin position="448"/>
        <end position="466"/>
    </location>
</feature>
<feature type="transmembrane region" description="Helical" evidence="7">
    <location>
        <begin position="239"/>
        <end position="260"/>
    </location>
</feature>
<evidence type="ECO:0000256" key="2">
    <source>
        <dbReference type="ARBA" id="ARBA00022448"/>
    </source>
</evidence>
<evidence type="ECO:0000259" key="8">
    <source>
        <dbReference type="PROSITE" id="PS50850"/>
    </source>
</evidence>
<reference evidence="9 10" key="1">
    <citation type="submission" date="2017-04" db="EMBL/GenBank/DDBJ databases">
        <title>Draft genome sequence of Tuber borchii Vittad., a whitish edible truffle.</title>
        <authorList>
            <consortium name="DOE Joint Genome Institute"/>
            <person name="Murat C."/>
            <person name="Kuo A."/>
            <person name="Barry K.W."/>
            <person name="Clum A."/>
            <person name="Dockter R.B."/>
            <person name="Fauchery L."/>
            <person name="Iotti M."/>
            <person name="Kohler A."/>
            <person name="Labutti K."/>
            <person name="Lindquist E.A."/>
            <person name="Lipzen A."/>
            <person name="Ohm R.A."/>
            <person name="Wang M."/>
            <person name="Grigoriev I.V."/>
            <person name="Zambonelli A."/>
            <person name="Martin F.M."/>
        </authorList>
    </citation>
    <scope>NUCLEOTIDE SEQUENCE [LARGE SCALE GENOMIC DNA]</scope>
    <source>
        <strain evidence="9 10">Tbo3840</strain>
    </source>
</reference>
<dbReference type="OrthoDB" id="440755at2759"/>
<feature type="transmembrane region" description="Helical" evidence="7">
    <location>
        <begin position="374"/>
        <end position="396"/>
    </location>
</feature>